<dbReference type="OrthoDB" id="1364621at2"/>
<gene>
    <name evidence="1" type="ORF">SAMN05216297_10771</name>
</gene>
<dbReference type="PROSITE" id="PS51257">
    <property type="entry name" value="PROKAR_LIPOPROTEIN"/>
    <property type="match status" value="1"/>
</dbReference>
<proteinExistence type="predicted"/>
<accession>A0A1I1RN29</accession>
<reference evidence="2" key="1">
    <citation type="submission" date="2016-10" db="EMBL/GenBank/DDBJ databases">
        <authorList>
            <person name="Varghese N."/>
            <person name="Submissions S."/>
        </authorList>
    </citation>
    <scope>NUCLEOTIDE SEQUENCE [LARGE SCALE GENOMIC DNA]</scope>
    <source>
        <strain evidence="2">CGMCC 1.10370</strain>
    </source>
</reference>
<name>A0A1I1RN29_9FLAO</name>
<dbReference type="AlphaFoldDB" id="A0A1I1RN29"/>
<dbReference type="RefSeq" id="WP_091494395.1">
    <property type="nucleotide sequence ID" value="NZ_FOMH01000007.1"/>
</dbReference>
<dbReference type="STRING" id="739143.SAMN05216297_10771"/>
<evidence type="ECO:0000313" key="1">
    <source>
        <dbReference type="EMBL" id="SFD35729.1"/>
    </source>
</evidence>
<organism evidence="1 2">
    <name type="scientific">Flavobacterium phragmitis</name>
    <dbReference type="NCBI Taxonomy" id="739143"/>
    <lineage>
        <taxon>Bacteria</taxon>
        <taxon>Pseudomonadati</taxon>
        <taxon>Bacteroidota</taxon>
        <taxon>Flavobacteriia</taxon>
        <taxon>Flavobacteriales</taxon>
        <taxon>Flavobacteriaceae</taxon>
        <taxon>Flavobacterium</taxon>
    </lineage>
</organism>
<dbReference type="Proteomes" id="UP000199672">
    <property type="component" value="Unassembled WGS sequence"/>
</dbReference>
<keyword evidence="2" id="KW-1185">Reference proteome</keyword>
<protein>
    <recommendedName>
        <fullName evidence="3">Lipoprotein</fullName>
    </recommendedName>
</protein>
<evidence type="ECO:0008006" key="3">
    <source>
        <dbReference type="Google" id="ProtNLM"/>
    </source>
</evidence>
<sequence>MKNGILYFTFLILFSCGNQPYELRFDKYEDLKETTNPRIKGWFPNIINSDSYDLRSDSHLNICDFVKFSYSENQSYDSIFLKNPKVTVASFQQKIKENENLKPKWFPNSEEINLNDFEIVLADGFDVARKKSTKEIFCICNPYRFPIR</sequence>
<evidence type="ECO:0000313" key="2">
    <source>
        <dbReference type="Proteomes" id="UP000199672"/>
    </source>
</evidence>
<dbReference type="EMBL" id="FOMH01000007">
    <property type="protein sequence ID" value="SFD35729.1"/>
    <property type="molecule type" value="Genomic_DNA"/>
</dbReference>